<proteinExistence type="predicted"/>
<dbReference type="AlphaFoldDB" id="A0ABD0LY14"/>
<reference evidence="1 2" key="1">
    <citation type="journal article" date="2023" name="Sci. Data">
        <title>Genome assembly of the Korean intertidal mud-creeper Batillaria attramentaria.</title>
        <authorList>
            <person name="Patra A.K."/>
            <person name="Ho P.T."/>
            <person name="Jun S."/>
            <person name="Lee S.J."/>
            <person name="Kim Y."/>
            <person name="Won Y.J."/>
        </authorList>
    </citation>
    <scope>NUCLEOTIDE SEQUENCE [LARGE SCALE GENOMIC DNA]</scope>
    <source>
        <strain evidence="1">Wonlab-2016</strain>
    </source>
</reference>
<comment type="caution">
    <text evidence="1">The sequence shown here is derived from an EMBL/GenBank/DDBJ whole genome shotgun (WGS) entry which is preliminary data.</text>
</comment>
<gene>
    <name evidence="1" type="ORF">BaRGS_00004715</name>
</gene>
<organism evidence="1 2">
    <name type="scientific">Batillaria attramentaria</name>
    <dbReference type="NCBI Taxonomy" id="370345"/>
    <lineage>
        <taxon>Eukaryota</taxon>
        <taxon>Metazoa</taxon>
        <taxon>Spiralia</taxon>
        <taxon>Lophotrochozoa</taxon>
        <taxon>Mollusca</taxon>
        <taxon>Gastropoda</taxon>
        <taxon>Caenogastropoda</taxon>
        <taxon>Sorbeoconcha</taxon>
        <taxon>Cerithioidea</taxon>
        <taxon>Batillariidae</taxon>
        <taxon>Batillaria</taxon>
    </lineage>
</organism>
<accession>A0ABD0LY14</accession>
<dbReference type="EMBL" id="JACVVK020000017">
    <property type="protein sequence ID" value="KAK7503983.1"/>
    <property type="molecule type" value="Genomic_DNA"/>
</dbReference>
<dbReference type="Proteomes" id="UP001519460">
    <property type="component" value="Unassembled WGS sequence"/>
</dbReference>
<keyword evidence="2" id="KW-1185">Reference proteome</keyword>
<name>A0ABD0LY14_9CAEN</name>
<sequence>MAVLTPGRVLRKEMAAPHATTLNFAPFPLPKSSPPPHPPPKKVLYPNLCFVVLMEARPKRNRELTHAFTVNTISPQCRATKGRQLSRRPHPGADVTVQLLTHRSLRAGKRSFLVVRELCP</sequence>
<evidence type="ECO:0000313" key="1">
    <source>
        <dbReference type="EMBL" id="KAK7503983.1"/>
    </source>
</evidence>
<protein>
    <submittedName>
        <fullName evidence="1">Uncharacterized protein</fullName>
    </submittedName>
</protein>
<evidence type="ECO:0000313" key="2">
    <source>
        <dbReference type="Proteomes" id="UP001519460"/>
    </source>
</evidence>